<reference evidence="2 3" key="3">
    <citation type="journal article" name="Genome Announc.">
        <title>Improved Draft Genome Sequence of Clostridium pasteurianum Strain ATCC 6013 (DSM 525) Using a Hybrid Next-Generation Sequencing Approach.</title>
        <authorList>
            <person name="Pyne M.E."/>
            <person name="Utturkar S."/>
            <person name="Brown S.D."/>
            <person name="Moo-Young M."/>
            <person name="Chung D.A."/>
            <person name="Chou C.P."/>
        </authorList>
    </citation>
    <scope>NUCLEOTIDE SEQUENCE [LARGE SCALE GENOMIC DNA]</scope>
    <source>
        <strain evidence="2 3">ATCC 6013</strain>
    </source>
</reference>
<gene>
    <name evidence="1" type="ORF">CLPA_c24150</name>
    <name evidence="2" type="ORF">CP6013_00764</name>
</gene>
<accession>A0A0H3JAE2</accession>
<evidence type="ECO:0000313" key="1">
    <source>
        <dbReference type="EMBL" id="AJA52473.1"/>
    </source>
</evidence>
<dbReference type="KEGG" id="cpae:CPAST_c24150"/>
<keyword evidence="4" id="KW-1185">Reference proteome</keyword>
<evidence type="ECO:0000313" key="3">
    <source>
        <dbReference type="Proteomes" id="UP000028042"/>
    </source>
</evidence>
<dbReference type="Proteomes" id="UP000028042">
    <property type="component" value="Unassembled WGS sequence"/>
</dbReference>
<evidence type="ECO:0000313" key="4">
    <source>
        <dbReference type="Proteomes" id="UP000030905"/>
    </source>
</evidence>
<dbReference type="EMBL" id="CP009268">
    <property type="protein sequence ID" value="AJA52473.1"/>
    <property type="molecule type" value="Genomic_DNA"/>
</dbReference>
<reference evidence="1 4" key="1">
    <citation type="journal article" date="2015" name="Genome Announc.">
        <title>Complete Genome Sequence of the Nitrogen-Fixing and Solvent-Producing Clostridium pasteurianum DSM 525.</title>
        <authorList>
            <person name="Poehlein A."/>
            <person name="Grosse-Honebrink A."/>
            <person name="Zhang Y."/>
            <person name="Minton N.P."/>
            <person name="Daniel R."/>
        </authorList>
    </citation>
    <scope>NUCLEOTIDE SEQUENCE [LARGE SCALE GENOMIC DNA]</scope>
    <source>
        <strain evidence="1">DSM 525</strain>
        <strain evidence="4">DSM 525 / ATCC 6013</strain>
    </source>
</reference>
<dbReference type="AlphaFoldDB" id="A0A0H3JAE2"/>
<name>A0A0H3JAE2_CLOPA</name>
<proteinExistence type="predicted"/>
<evidence type="ECO:0000313" key="2">
    <source>
        <dbReference type="EMBL" id="KRU11517.1"/>
    </source>
</evidence>
<dbReference type="PATRIC" id="fig|1262449.3.peg.575"/>
<reference evidence="2" key="2">
    <citation type="submission" date="2015-10" db="EMBL/GenBank/DDBJ databases">
        <title>Improved Draft Genome Sequence of Clostridium pasteurianum Strain ATCC 6013 (DSM 525) Using a Hybrid Next-Generation Sequencing Approach.</title>
        <authorList>
            <person name="Pyne M.E."/>
            <person name="Utturkar S.M."/>
            <person name="Brown S.D."/>
            <person name="Moo-Young M."/>
            <person name="Chung D.A."/>
            <person name="Chou P.C."/>
        </authorList>
    </citation>
    <scope>NUCLEOTIDE SEQUENCE</scope>
    <source>
        <strain evidence="2">ATCC 6013</strain>
    </source>
</reference>
<dbReference type="RefSeq" id="WP_003441221.1">
    <property type="nucleotide sequence ID" value="NZ_ANZB01000002.1"/>
</dbReference>
<dbReference type="KEGG" id="cpat:CLPA_c24150"/>
<protein>
    <submittedName>
        <fullName evidence="1">Uncharacterized protein</fullName>
    </submittedName>
</protein>
<dbReference type="GeneID" id="93074555"/>
<sequence length="111" mass="13028">MRKLKTSDLFSLSRIFKKMDIKDEIKTLTRDITGLSEEEKIKISQELQVNLSILFIENIGNAEKEVYKLFASLTDKTAEEIENMDLDKFFKLIQELFNQEGFENFLSRALK</sequence>
<organism evidence="1 4">
    <name type="scientific">Clostridium pasteurianum DSM 525 = ATCC 6013</name>
    <dbReference type="NCBI Taxonomy" id="1262449"/>
    <lineage>
        <taxon>Bacteria</taxon>
        <taxon>Bacillati</taxon>
        <taxon>Bacillota</taxon>
        <taxon>Clostridia</taxon>
        <taxon>Eubacteriales</taxon>
        <taxon>Clostridiaceae</taxon>
        <taxon>Clostridium</taxon>
    </lineage>
</organism>
<dbReference type="Proteomes" id="UP000030905">
    <property type="component" value="Chromosome"/>
</dbReference>
<dbReference type="EMBL" id="JPGY02000001">
    <property type="protein sequence ID" value="KRU11517.1"/>
    <property type="molecule type" value="Genomic_DNA"/>
</dbReference>
<dbReference type="eggNOG" id="ENOG5033A74">
    <property type="taxonomic scope" value="Bacteria"/>
</dbReference>